<evidence type="ECO:0000313" key="2">
    <source>
        <dbReference type="Proteomes" id="UP000518878"/>
    </source>
</evidence>
<gene>
    <name evidence="1" type="ORF">HBF32_15645</name>
</gene>
<reference evidence="1 2" key="1">
    <citation type="journal article" date="2006" name="Int. J. Syst. Evol. Microbiol.">
        <title>Dyella yeojuensis sp. nov., isolated from greenhouse soil in Korea.</title>
        <authorList>
            <person name="Kim B.Y."/>
            <person name="Weon H.Y."/>
            <person name="Lee K.H."/>
            <person name="Seok S.J."/>
            <person name="Kwon S.W."/>
            <person name="Go S.J."/>
            <person name="Stackebrandt E."/>
        </authorList>
    </citation>
    <scope>NUCLEOTIDE SEQUENCE [LARGE SCALE GENOMIC DNA]</scope>
    <source>
        <strain evidence="1 2">DSM 17673</strain>
    </source>
</reference>
<dbReference type="Proteomes" id="UP000518878">
    <property type="component" value="Unassembled WGS sequence"/>
</dbReference>
<dbReference type="AlphaFoldDB" id="A0A7X5TRK2"/>
<sequence length="79" mass="8806">MNDEGRPFRIFIFYPGMNERVWRVVLPGGAKHLFPTEGRAVEFALASASSVTTGRMRRVEVLKETLSGGWMVLARPAAI</sequence>
<comment type="caution">
    <text evidence="1">The sequence shown here is derived from an EMBL/GenBank/DDBJ whole genome shotgun (WGS) entry which is preliminary data.</text>
</comment>
<keyword evidence="2" id="KW-1185">Reference proteome</keyword>
<dbReference type="RefSeq" id="WP_166700718.1">
    <property type="nucleotide sequence ID" value="NZ_JAAQTL010000002.1"/>
</dbReference>
<organism evidence="1 2">
    <name type="scientific">Luteibacter yeojuensis</name>
    <dbReference type="NCBI Taxonomy" id="345309"/>
    <lineage>
        <taxon>Bacteria</taxon>
        <taxon>Pseudomonadati</taxon>
        <taxon>Pseudomonadota</taxon>
        <taxon>Gammaproteobacteria</taxon>
        <taxon>Lysobacterales</taxon>
        <taxon>Rhodanobacteraceae</taxon>
        <taxon>Luteibacter</taxon>
    </lineage>
</organism>
<protein>
    <submittedName>
        <fullName evidence="1">Uncharacterized protein</fullName>
    </submittedName>
</protein>
<proteinExistence type="predicted"/>
<evidence type="ECO:0000313" key="1">
    <source>
        <dbReference type="EMBL" id="NID16908.1"/>
    </source>
</evidence>
<dbReference type="EMBL" id="JAAQTL010000002">
    <property type="protein sequence ID" value="NID16908.1"/>
    <property type="molecule type" value="Genomic_DNA"/>
</dbReference>
<accession>A0A7X5TRK2</accession>
<name>A0A7X5TRK2_9GAMM</name>